<protein>
    <submittedName>
        <fullName evidence="3">Uncharacterized protein</fullName>
    </submittedName>
</protein>
<proteinExistence type="predicted"/>
<dbReference type="WBParaSite" id="mrna-Wban_10280">
    <property type="protein sequence ID" value="mrna-Wban_10280"/>
    <property type="gene ID" value="Wban_10280"/>
</dbReference>
<feature type="region of interest" description="Disordered" evidence="1">
    <location>
        <begin position="1"/>
        <end position="27"/>
    </location>
</feature>
<dbReference type="Proteomes" id="UP000093561">
    <property type="component" value="Unassembled WGS sequence"/>
</dbReference>
<name>A0AAF5Q593_WUCBA</name>
<reference evidence="3" key="3">
    <citation type="submission" date="2024-02" db="UniProtKB">
        <authorList>
            <consortium name="WormBaseParasite"/>
        </authorList>
    </citation>
    <scope>IDENTIFICATION</scope>
    <source>
        <strain evidence="3">pt0022</strain>
    </source>
</reference>
<organism evidence="2 3">
    <name type="scientific">Wuchereria bancrofti</name>
    <dbReference type="NCBI Taxonomy" id="6293"/>
    <lineage>
        <taxon>Eukaryota</taxon>
        <taxon>Metazoa</taxon>
        <taxon>Ecdysozoa</taxon>
        <taxon>Nematoda</taxon>
        <taxon>Chromadorea</taxon>
        <taxon>Rhabditida</taxon>
        <taxon>Spirurina</taxon>
        <taxon>Spiruromorpha</taxon>
        <taxon>Filarioidea</taxon>
        <taxon>Onchocercidae</taxon>
        <taxon>Wuchereria</taxon>
    </lineage>
</organism>
<evidence type="ECO:0000313" key="3">
    <source>
        <dbReference type="WBParaSite" id="mrna-Wban_10280"/>
    </source>
</evidence>
<reference evidence="2" key="2">
    <citation type="journal article" date="2016" name="Mol. Ecol.">
        <title>Population genomics of the filarial nematode parasite Wuchereria bancrofti from mosquitoes.</title>
        <authorList>
            <person name="Small S.T."/>
            <person name="Reimer L.J."/>
            <person name="Tisch D.J."/>
            <person name="King C.L."/>
            <person name="Christensen B.M."/>
            <person name="Siba P.M."/>
            <person name="Kazura J.W."/>
            <person name="Serre D."/>
            <person name="Zimmerman P.A."/>
        </authorList>
    </citation>
    <scope>NUCLEOTIDE SEQUENCE</scope>
    <source>
        <strain evidence="2">pt0022</strain>
    </source>
</reference>
<feature type="compositionally biased region" description="Acidic residues" evidence="1">
    <location>
        <begin position="10"/>
        <end position="20"/>
    </location>
</feature>
<dbReference type="AlphaFoldDB" id="A0AAF5Q593"/>
<sequence>MLSVDKNDSDSGDSDDDDDMNREQPAVPSCLNISTQLARIESEDCNITITLLSNSFNSIFIGNCPLGLIMCTDFTIDNVASLRKQFMEQMYTTPIIGPSKLSQFGDLMKK</sequence>
<evidence type="ECO:0000256" key="1">
    <source>
        <dbReference type="SAM" id="MobiDB-lite"/>
    </source>
</evidence>
<reference evidence="2" key="1">
    <citation type="submission" date="2015-03" db="EMBL/GenBank/DDBJ databases">
        <title>Wuchereria bancrofti Genome Sequencing Papua New Guinea Strain.</title>
        <authorList>
            <person name="Small S.T."/>
            <person name="Serre D."/>
            <person name="Zimmerman P.A."/>
        </authorList>
    </citation>
    <scope>NUCLEOTIDE SEQUENCE [LARGE SCALE GENOMIC DNA]</scope>
    <source>
        <strain evidence="2">pt0022</strain>
    </source>
</reference>
<evidence type="ECO:0000313" key="2">
    <source>
        <dbReference type="Proteomes" id="UP000093561"/>
    </source>
</evidence>
<accession>A0AAF5Q593</accession>